<accession>A0A839QT21</accession>
<dbReference type="PANTHER" id="PTHR37315:SF1">
    <property type="entry name" value="UPF0311 PROTEIN BLR7842"/>
    <property type="match status" value="1"/>
</dbReference>
<dbReference type="InterPro" id="IPR020915">
    <property type="entry name" value="UPF0311"/>
</dbReference>
<dbReference type="HAMAP" id="MF_00775">
    <property type="entry name" value="UPF0311"/>
    <property type="match status" value="1"/>
</dbReference>
<dbReference type="PANTHER" id="PTHR37315">
    <property type="entry name" value="UPF0311 PROTEIN BLR7842"/>
    <property type="match status" value="1"/>
</dbReference>
<sequence length="166" mass="17979">MDTPSTAQISAHGSANPPRLVFLASLSIEVATPIEVGPTLEGTRRVIPIQGGTVSGPRLNGRILPGGADFQLLTSDTLTELEAKYVIETTSGERIYVANFGLRTGTPEDIAALVRGEEVPPERIYFRCTPRLLSAGEEWGWLASRIILGVGTRLPTEVRLELWIVE</sequence>
<protein>
    <recommendedName>
        <fullName evidence="1">UPF0311 protein E9229_001382</fullName>
    </recommendedName>
</protein>
<dbReference type="AlphaFoldDB" id="A0A839QT21"/>
<gene>
    <name evidence="2" type="ORF">E9229_001382</name>
</gene>
<evidence type="ECO:0000256" key="1">
    <source>
        <dbReference type="HAMAP-Rule" id="MF_00775"/>
    </source>
</evidence>
<dbReference type="EMBL" id="JACHVS010000001">
    <property type="protein sequence ID" value="MBB2995191.1"/>
    <property type="molecule type" value="Genomic_DNA"/>
</dbReference>
<name>A0A839QT21_9MICC</name>
<dbReference type="RefSeq" id="WP_183510488.1">
    <property type="nucleotide sequence ID" value="NZ_BAABGK010000107.1"/>
</dbReference>
<evidence type="ECO:0000313" key="2">
    <source>
        <dbReference type="EMBL" id="MBB2995191.1"/>
    </source>
</evidence>
<reference evidence="2 3" key="1">
    <citation type="submission" date="2020-08" db="EMBL/GenBank/DDBJ databases">
        <title>Sequencing the genomes of 1000 actinobacteria strains.</title>
        <authorList>
            <person name="Klenk H.-P."/>
        </authorList>
    </citation>
    <scope>NUCLEOTIDE SEQUENCE [LARGE SCALE GENOMIC DNA]</scope>
    <source>
        <strain evidence="2 3">DSM 22826</strain>
    </source>
</reference>
<dbReference type="Proteomes" id="UP000523000">
    <property type="component" value="Unassembled WGS sequence"/>
</dbReference>
<organism evidence="2 3">
    <name type="scientific">Paeniglutamicibacter cryotolerans</name>
    <dbReference type="NCBI Taxonomy" id="670079"/>
    <lineage>
        <taxon>Bacteria</taxon>
        <taxon>Bacillati</taxon>
        <taxon>Actinomycetota</taxon>
        <taxon>Actinomycetes</taxon>
        <taxon>Micrococcales</taxon>
        <taxon>Micrococcaceae</taxon>
        <taxon>Paeniglutamicibacter</taxon>
    </lineage>
</organism>
<comment type="similarity">
    <text evidence="1">Belongs to the UPF0311 family.</text>
</comment>
<evidence type="ECO:0000313" key="3">
    <source>
        <dbReference type="Proteomes" id="UP000523000"/>
    </source>
</evidence>
<comment type="caution">
    <text evidence="2">The sequence shown here is derived from an EMBL/GenBank/DDBJ whole genome shotgun (WGS) entry which is preliminary data.</text>
</comment>
<dbReference type="Gene3D" id="2.40.160.20">
    <property type="match status" value="1"/>
</dbReference>
<dbReference type="Pfam" id="PF11578">
    <property type="entry name" value="DUF3237"/>
    <property type="match status" value="1"/>
</dbReference>
<proteinExistence type="inferred from homology"/>
<keyword evidence="3" id="KW-1185">Reference proteome</keyword>